<dbReference type="InterPro" id="IPR000223">
    <property type="entry name" value="Pept_S26A_signal_pept_1"/>
</dbReference>
<reference evidence="9 10" key="1">
    <citation type="submission" date="2019-06" db="EMBL/GenBank/DDBJ databases">
        <title>Sorghum-associated microbial communities from plants grown in Nebraska, USA.</title>
        <authorList>
            <person name="Schachtman D."/>
        </authorList>
    </citation>
    <scope>NUCLEOTIDE SEQUENCE [LARGE SCALE GENOMIC DNA]</scope>
    <source>
        <strain evidence="9 10">1209</strain>
    </source>
</reference>
<dbReference type="GO" id="GO:0006465">
    <property type="term" value="P:signal peptide processing"/>
    <property type="evidence" value="ECO:0007669"/>
    <property type="project" value="InterPro"/>
</dbReference>
<keyword evidence="7" id="KW-0812">Transmembrane</keyword>
<keyword evidence="7" id="KW-0645">Protease</keyword>
<dbReference type="GO" id="GO:0016020">
    <property type="term" value="C:membrane"/>
    <property type="evidence" value="ECO:0007669"/>
    <property type="project" value="UniProtKB-SubCell"/>
</dbReference>
<accession>A0A561P2N1</accession>
<dbReference type="InterPro" id="IPR019758">
    <property type="entry name" value="Pept_S26A_signal_pept_1_CS"/>
</dbReference>
<keyword evidence="5 7" id="KW-0378">Hydrolase</keyword>
<dbReference type="PANTHER" id="PTHR43390:SF1">
    <property type="entry name" value="CHLOROPLAST PROCESSING PEPTIDASE"/>
    <property type="match status" value="1"/>
</dbReference>
<feature type="active site" evidence="6">
    <location>
        <position position="179"/>
    </location>
</feature>
<feature type="domain" description="Peptidase S26" evidence="8">
    <location>
        <begin position="344"/>
        <end position="383"/>
    </location>
</feature>
<dbReference type="InterPro" id="IPR036286">
    <property type="entry name" value="LexA/Signal_pep-like_sf"/>
</dbReference>
<keyword evidence="10" id="KW-1185">Reference proteome</keyword>
<dbReference type="GO" id="GO:0009003">
    <property type="term" value="F:signal peptidase activity"/>
    <property type="evidence" value="ECO:0007669"/>
    <property type="project" value="UniProtKB-EC"/>
</dbReference>
<name>A0A561P2N1_9BACT</name>
<feature type="transmembrane region" description="Helical" evidence="7">
    <location>
        <begin position="31"/>
        <end position="55"/>
    </location>
</feature>
<evidence type="ECO:0000256" key="3">
    <source>
        <dbReference type="ARBA" id="ARBA00013208"/>
    </source>
</evidence>
<dbReference type="Pfam" id="PF10502">
    <property type="entry name" value="Peptidase_S26"/>
    <property type="match status" value="2"/>
</dbReference>
<comment type="catalytic activity">
    <reaction evidence="1 7">
        <text>Cleavage of hydrophobic, N-terminal signal or leader sequences from secreted and periplasmic proteins.</text>
        <dbReference type="EC" id="3.4.21.89"/>
    </reaction>
</comment>
<keyword evidence="7" id="KW-0472">Membrane</keyword>
<evidence type="ECO:0000256" key="4">
    <source>
        <dbReference type="ARBA" id="ARBA00019232"/>
    </source>
</evidence>
<dbReference type="EMBL" id="VIWO01000016">
    <property type="protein sequence ID" value="TWF32368.1"/>
    <property type="molecule type" value="Genomic_DNA"/>
</dbReference>
<evidence type="ECO:0000256" key="6">
    <source>
        <dbReference type="PIRSR" id="PIRSR600223-1"/>
    </source>
</evidence>
<dbReference type="PROSITE" id="PS00761">
    <property type="entry name" value="SPASE_I_3"/>
    <property type="match status" value="1"/>
</dbReference>
<feature type="domain" description="Peptidase S26" evidence="8">
    <location>
        <begin position="28"/>
        <end position="203"/>
    </location>
</feature>
<dbReference type="PANTHER" id="PTHR43390">
    <property type="entry name" value="SIGNAL PEPTIDASE I"/>
    <property type="match status" value="1"/>
</dbReference>
<comment type="subcellular location">
    <subcellularLocation>
        <location evidence="7">Membrane</location>
        <topology evidence="7">Single-pass type II membrane protein</topology>
    </subcellularLocation>
</comment>
<dbReference type="EC" id="3.4.21.89" evidence="3 7"/>
<dbReference type="PRINTS" id="PR00727">
    <property type="entry name" value="LEADERPTASE"/>
</dbReference>
<evidence type="ECO:0000313" key="10">
    <source>
        <dbReference type="Proteomes" id="UP000320811"/>
    </source>
</evidence>
<protein>
    <recommendedName>
        <fullName evidence="4 7">Signal peptidase I</fullName>
        <ecNumber evidence="3 7">3.4.21.89</ecNumber>
    </recommendedName>
</protein>
<dbReference type="InterPro" id="IPR019533">
    <property type="entry name" value="Peptidase_S26"/>
</dbReference>
<comment type="similarity">
    <text evidence="2 7">Belongs to the peptidase S26 family.</text>
</comment>
<evidence type="ECO:0000256" key="2">
    <source>
        <dbReference type="ARBA" id="ARBA00009370"/>
    </source>
</evidence>
<dbReference type="CDD" id="cd06530">
    <property type="entry name" value="S26_SPase_I"/>
    <property type="match status" value="2"/>
</dbReference>
<dbReference type="NCBIfam" id="TIGR02227">
    <property type="entry name" value="sigpep_I_bact"/>
    <property type="match status" value="2"/>
</dbReference>
<evidence type="ECO:0000256" key="1">
    <source>
        <dbReference type="ARBA" id="ARBA00000677"/>
    </source>
</evidence>
<evidence type="ECO:0000256" key="5">
    <source>
        <dbReference type="ARBA" id="ARBA00022801"/>
    </source>
</evidence>
<evidence type="ECO:0000256" key="7">
    <source>
        <dbReference type="RuleBase" id="RU362042"/>
    </source>
</evidence>
<dbReference type="SUPFAM" id="SSF51306">
    <property type="entry name" value="LexA/Signal peptidase"/>
    <property type="match status" value="1"/>
</dbReference>
<dbReference type="AlphaFoldDB" id="A0A561P2N1"/>
<comment type="caution">
    <text evidence="9">The sequence shown here is derived from an EMBL/GenBank/DDBJ whole genome shotgun (WGS) entry which is preliminary data.</text>
</comment>
<gene>
    <name evidence="9" type="ORF">FHW36_11641</name>
</gene>
<dbReference type="Proteomes" id="UP000320811">
    <property type="component" value="Unassembled WGS sequence"/>
</dbReference>
<feature type="active site" evidence="6">
    <location>
        <position position="59"/>
    </location>
</feature>
<keyword evidence="7" id="KW-1133">Transmembrane helix</keyword>
<proteinExistence type="inferred from homology"/>
<sequence>MSKTLSNMRVFFSSIKQAEKGTRQKSRLREWIEAVIFAVVAATLIRTFIFEAFVIPSASMEKTLLINDFIFVSKVSYGPRIPITPLAWPFTNHTMPFTKDVAPFSTTVQWPYRRLPGFGHIERNDVVVFNYPCGDTVLKNKAGEDEDYYTMASLGAEYLHKNYGPPITRPVDKRETWIKRCIAVSGDTIEIVSGEVYINHRPGRIPPDFQARYYVTMPDRKRLSEAMLDKLGTDHIPRPMRDSGMFIHNLSPNNLDTLYARGARIKRVIVEGYGDYRIFPFDNKHYEWTQDCMGPVYVPKKGVTVTLDTLTLPFYRRIIDTYEHNTLKVVDNKIYINNQETGTYTFKMNYYWMMGDNRNESTDSRFWGFVPEDHIVGKAWIIWMSFDHGHIRWRRLFSTIK</sequence>
<dbReference type="Gene3D" id="2.10.109.10">
    <property type="entry name" value="Umud Fragment, subunit A"/>
    <property type="match status" value="2"/>
</dbReference>
<organism evidence="9 10">
    <name type="scientific">Chitinophaga polysaccharea</name>
    <dbReference type="NCBI Taxonomy" id="1293035"/>
    <lineage>
        <taxon>Bacteria</taxon>
        <taxon>Pseudomonadati</taxon>
        <taxon>Bacteroidota</taxon>
        <taxon>Chitinophagia</taxon>
        <taxon>Chitinophagales</taxon>
        <taxon>Chitinophagaceae</taxon>
        <taxon>Chitinophaga</taxon>
    </lineage>
</organism>
<evidence type="ECO:0000259" key="8">
    <source>
        <dbReference type="Pfam" id="PF10502"/>
    </source>
</evidence>
<evidence type="ECO:0000313" key="9">
    <source>
        <dbReference type="EMBL" id="TWF32368.1"/>
    </source>
</evidence>
<dbReference type="GO" id="GO:0004252">
    <property type="term" value="F:serine-type endopeptidase activity"/>
    <property type="evidence" value="ECO:0007669"/>
    <property type="project" value="InterPro"/>
</dbReference>